<gene>
    <name evidence="2" type="ORF">E2C01_089601</name>
</gene>
<dbReference type="AlphaFoldDB" id="A0A5B7JJ86"/>
<feature type="region of interest" description="Disordered" evidence="1">
    <location>
        <begin position="30"/>
        <end position="99"/>
    </location>
</feature>
<evidence type="ECO:0000313" key="2">
    <source>
        <dbReference type="EMBL" id="MPC94433.1"/>
    </source>
</evidence>
<dbReference type="EMBL" id="VSRR010098521">
    <property type="protein sequence ID" value="MPC94433.1"/>
    <property type="molecule type" value="Genomic_DNA"/>
</dbReference>
<reference evidence="2 3" key="1">
    <citation type="submission" date="2019-05" db="EMBL/GenBank/DDBJ databases">
        <title>Another draft genome of Portunus trituberculatus and its Hox gene families provides insights of decapod evolution.</title>
        <authorList>
            <person name="Jeong J.-H."/>
            <person name="Song I."/>
            <person name="Kim S."/>
            <person name="Choi T."/>
            <person name="Kim D."/>
            <person name="Ryu S."/>
            <person name="Kim W."/>
        </authorList>
    </citation>
    <scope>NUCLEOTIDE SEQUENCE [LARGE SCALE GENOMIC DNA]</scope>
    <source>
        <tissue evidence="2">Muscle</tissue>
    </source>
</reference>
<comment type="caution">
    <text evidence="2">The sequence shown here is derived from an EMBL/GenBank/DDBJ whole genome shotgun (WGS) entry which is preliminary data.</text>
</comment>
<feature type="compositionally biased region" description="Basic and acidic residues" evidence="1">
    <location>
        <begin position="55"/>
        <end position="76"/>
    </location>
</feature>
<keyword evidence="3" id="KW-1185">Reference proteome</keyword>
<sequence>MKAHDNAPRLAFFTIKTQVIPPRLVCQQAHTRSGGVAGVRQRRHGGGGSGGNKALWEHCPRRSARDRSPQAQREDAALPLYRQDPPPPKQKDGNFGNTILKDKPLPSAIQCVGIEVTDVVCDMLAS</sequence>
<evidence type="ECO:0000256" key="1">
    <source>
        <dbReference type="SAM" id="MobiDB-lite"/>
    </source>
</evidence>
<proteinExistence type="predicted"/>
<name>A0A5B7JJ86_PORTR</name>
<organism evidence="2 3">
    <name type="scientific">Portunus trituberculatus</name>
    <name type="common">Swimming crab</name>
    <name type="synonym">Neptunus trituberculatus</name>
    <dbReference type="NCBI Taxonomy" id="210409"/>
    <lineage>
        <taxon>Eukaryota</taxon>
        <taxon>Metazoa</taxon>
        <taxon>Ecdysozoa</taxon>
        <taxon>Arthropoda</taxon>
        <taxon>Crustacea</taxon>
        <taxon>Multicrustacea</taxon>
        <taxon>Malacostraca</taxon>
        <taxon>Eumalacostraca</taxon>
        <taxon>Eucarida</taxon>
        <taxon>Decapoda</taxon>
        <taxon>Pleocyemata</taxon>
        <taxon>Brachyura</taxon>
        <taxon>Eubrachyura</taxon>
        <taxon>Portunoidea</taxon>
        <taxon>Portunidae</taxon>
        <taxon>Portuninae</taxon>
        <taxon>Portunus</taxon>
    </lineage>
</organism>
<protein>
    <submittedName>
        <fullName evidence="2">Uncharacterized protein</fullName>
    </submittedName>
</protein>
<accession>A0A5B7JJ86</accession>
<evidence type="ECO:0000313" key="3">
    <source>
        <dbReference type="Proteomes" id="UP000324222"/>
    </source>
</evidence>
<dbReference type="Proteomes" id="UP000324222">
    <property type="component" value="Unassembled WGS sequence"/>
</dbReference>